<comment type="catalytic activity">
    <reaction evidence="1">
        <text>ATP + H2O = ADP + phosphate + H(+)</text>
        <dbReference type="Rhea" id="RHEA:13065"/>
        <dbReference type="ChEBI" id="CHEBI:15377"/>
        <dbReference type="ChEBI" id="CHEBI:15378"/>
        <dbReference type="ChEBI" id="CHEBI:30616"/>
        <dbReference type="ChEBI" id="CHEBI:43474"/>
        <dbReference type="ChEBI" id="CHEBI:456216"/>
        <dbReference type="EC" id="5.6.2.3"/>
    </reaction>
</comment>
<accession>A0A2P5CCP8</accession>
<dbReference type="AlphaFoldDB" id="A0A2P5CCP8"/>
<reference evidence="5" key="1">
    <citation type="submission" date="2016-06" db="EMBL/GenBank/DDBJ databases">
        <title>Parallel loss of symbiosis genes in relatives of nitrogen-fixing non-legume Parasponia.</title>
        <authorList>
            <person name="Van Velzen R."/>
            <person name="Holmer R."/>
            <person name="Bu F."/>
            <person name="Rutten L."/>
            <person name="Van Zeijl A."/>
            <person name="Liu W."/>
            <person name="Santuari L."/>
            <person name="Cao Q."/>
            <person name="Sharma T."/>
            <person name="Shen D."/>
            <person name="Roswanjaya Y."/>
            <person name="Wardhani T."/>
            <person name="Kalhor M.S."/>
            <person name="Jansen J."/>
            <person name="Van den Hoogen J."/>
            <person name="Gungor B."/>
            <person name="Hartog M."/>
            <person name="Hontelez J."/>
            <person name="Verver J."/>
            <person name="Yang W.-C."/>
            <person name="Schijlen E."/>
            <person name="Repin R."/>
            <person name="Schilthuizen M."/>
            <person name="Schranz E."/>
            <person name="Heidstra R."/>
            <person name="Miyata K."/>
            <person name="Fedorova E."/>
            <person name="Kohlen W."/>
            <person name="Bisseling T."/>
            <person name="Smit S."/>
            <person name="Geurts R."/>
        </authorList>
    </citation>
    <scope>NUCLEOTIDE SEQUENCE [LARGE SCALE GENOMIC DNA]</scope>
    <source>
        <strain evidence="5">cv. RG33-2</strain>
    </source>
</reference>
<evidence type="ECO:0000256" key="1">
    <source>
        <dbReference type="RuleBase" id="RU363044"/>
    </source>
</evidence>
<dbReference type="InParanoid" id="A0A2P5CCP8"/>
<dbReference type="STRING" id="63057.A0A2P5CCP8"/>
<keyword evidence="1" id="KW-0547">Nucleotide-binding</keyword>
<keyword evidence="1" id="KW-0067">ATP-binding</keyword>
<dbReference type="InterPro" id="IPR027417">
    <property type="entry name" value="P-loop_NTPase"/>
</dbReference>
<dbReference type="GO" id="GO:0006281">
    <property type="term" value="P:DNA repair"/>
    <property type="evidence" value="ECO:0007669"/>
    <property type="project" value="UniProtKB-KW"/>
</dbReference>
<dbReference type="Pfam" id="PF21530">
    <property type="entry name" value="Pif1_2B_dom"/>
    <property type="match status" value="1"/>
</dbReference>
<evidence type="ECO:0000259" key="3">
    <source>
        <dbReference type="Pfam" id="PF21530"/>
    </source>
</evidence>
<keyword evidence="1" id="KW-0227">DNA damage</keyword>
<evidence type="ECO:0000259" key="2">
    <source>
        <dbReference type="Pfam" id="PF05970"/>
    </source>
</evidence>
<keyword evidence="1" id="KW-0233">DNA recombination</keyword>
<dbReference type="GO" id="GO:0006310">
    <property type="term" value="P:DNA recombination"/>
    <property type="evidence" value="ECO:0007669"/>
    <property type="project" value="UniProtKB-KW"/>
</dbReference>
<dbReference type="PANTHER" id="PTHR10492">
    <property type="match status" value="1"/>
</dbReference>
<comment type="similarity">
    <text evidence="1">Belongs to the helicase family.</text>
</comment>
<organism evidence="4 5">
    <name type="scientific">Trema orientale</name>
    <name type="common">Charcoal tree</name>
    <name type="synonym">Celtis orientalis</name>
    <dbReference type="NCBI Taxonomy" id="63057"/>
    <lineage>
        <taxon>Eukaryota</taxon>
        <taxon>Viridiplantae</taxon>
        <taxon>Streptophyta</taxon>
        <taxon>Embryophyta</taxon>
        <taxon>Tracheophyta</taxon>
        <taxon>Spermatophyta</taxon>
        <taxon>Magnoliopsida</taxon>
        <taxon>eudicotyledons</taxon>
        <taxon>Gunneridae</taxon>
        <taxon>Pentapetalae</taxon>
        <taxon>rosids</taxon>
        <taxon>fabids</taxon>
        <taxon>Rosales</taxon>
        <taxon>Cannabaceae</taxon>
        <taxon>Trema</taxon>
    </lineage>
</organism>
<sequence length="383" mass="43320">MANRFCFEALDRSLRDILCNRFPESCEKPFGGLTVVLGGDFRQILPVIPKGRRADIVDSSLNSFYLWKFFTIFELKQNMRLSKAVVIDSKFNETAAFDEWLLQIGDGSCYYDVENELVEVPSDILLEPAADPIKAIVENVYPQINEKYHHPEYLKERAILTPKNETVHLLNDFVMQLLPGEPSIFLSSDTICKANYGVNDEDMLYTTEFLNGMKITGIPNHDLCLKIGVPVMLLRNLNQTGGLCNGTRLIITNLGKWSVEAKIISGTHAGQKVTIPRIIMSPNESKWPFKLKRRQLPLAVCFAMTINKSQGQSLNKVGLFLPKQVFTHGQLYVAMSRVTTRKGLTILNADIEAKDPRLLKNIVYKEIFANIQKSSYNQIEGIL</sequence>
<gene>
    <name evidence="4" type="ORF">TorRG33x02_290190</name>
</gene>
<dbReference type="Proteomes" id="UP000237000">
    <property type="component" value="Unassembled WGS sequence"/>
</dbReference>
<comment type="caution">
    <text evidence="4">The sequence shown here is derived from an EMBL/GenBank/DDBJ whole genome shotgun (WGS) entry which is preliminary data.</text>
</comment>
<dbReference type="GO" id="GO:0016887">
    <property type="term" value="F:ATP hydrolysis activity"/>
    <property type="evidence" value="ECO:0007669"/>
    <property type="project" value="RHEA"/>
</dbReference>
<dbReference type="InterPro" id="IPR049163">
    <property type="entry name" value="Pif1-like_2B_dom"/>
</dbReference>
<dbReference type="PANTHER" id="PTHR10492:SF101">
    <property type="entry name" value="ATP-DEPENDENT DNA HELICASE"/>
    <property type="match status" value="1"/>
</dbReference>
<dbReference type="GO" id="GO:0005524">
    <property type="term" value="F:ATP binding"/>
    <property type="evidence" value="ECO:0007669"/>
    <property type="project" value="UniProtKB-KW"/>
</dbReference>
<proteinExistence type="inferred from homology"/>
<dbReference type="GO" id="GO:0043139">
    <property type="term" value="F:5'-3' DNA helicase activity"/>
    <property type="evidence" value="ECO:0007669"/>
    <property type="project" value="UniProtKB-EC"/>
</dbReference>
<feature type="domain" description="DNA helicase Pif1-like 2B" evidence="3">
    <location>
        <begin position="208"/>
        <end position="254"/>
    </location>
</feature>
<dbReference type="GO" id="GO:0000723">
    <property type="term" value="P:telomere maintenance"/>
    <property type="evidence" value="ECO:0007669"/>
    <property type="project" value="InterPro"/>
</dbReference>
<protein>
    <recommendedName>
        <fullName evidence="1">ATP-dependent DNA helicase</fullName>
        <ecNumber evidence="1">5.6.2.3</ecNumber>
    </recommendedName>
</protein>
<keyword evidence="1" id="KW-0234">DNA repair</keyword>
<dbReference type="EMBL" id="JXTC01000382">
    <property type="protein sequence ID" value="PON58764.1"/>
    <property type="molecule type" value="Genomic_DNA"/>
</dbReference>
<dbReference type="CDD" id="cd18809">
    <property type="entry name" value="SF1_C_RecD"/>
    <property type="match status" value="1"/>
</dbReference>
<comment type="cofactor">
    <cofactor evidence="1">
        <name>Mg(2+)</name>
        <dbReference type="ChEBI" id="CHEBI:18420"/>
    </cofactor>
</comment>
<keyword evidence="1" id="KW-0378">Hydrolase</keyword>
<dbReference type="Gene3D" id="3.40.50.300">
    <property type="entry name" value="P-loop containing nucleotide triphosphate hydrolases"/>
    <property type="match status" value="1"/>
</dbReference>
<dbReference type="InterPro" id="IPR010285">
    <property type="entry name" value="DNA_helicase_pif1-like_DEAD"/>
</dbReference>
<dbReference type="OrthoDB" id="1165673at2759"/>
<dbReference type="EC" id="5.6.2.3" evidence="1"/>
<keyword evidence="1 4" id="KW-0347">Helicase</keyword>
<feature type="domain" description="DNA helicase Pif1-like DEAD-box helicase" evidence="2">
    <location>
        <begin position="1"/>
        <end position="110"/>
    </location>
</feature>
<evidence type="ECO:0000313" key="5">
    <source>
        <dbReference type="Proteomes" id="UP000237000"/>
    </source>
</evidence>
<evidence type="ECO:0000313" key="4">
    <source>
        <dbReference type="EMBL" id="PON58764.1"/>
    </source>
</evidence>
<name>A0A2P5CCP8_TREOI</name>
<dbReference type="Pfam" id="PF05970">
    <property type="entry name" value="PIF1"/>
    <property type="match status" value="1"/>
</dbReference>
<dbReference type="SUPFAM" id="SSF52540">
    <property type="entry name" value="P-loop containing nucleoside triphosphate hydrolases"/>
    <property type="match status" value="1"/>
</dbReference>
<keyword evidence="5" id="KW-1185">Reference proteome</keyword>